<dbReference type="CDD" id="cd03868">
    <property type="entry name" value="M14_CPD_I"/>
    <property type="match status" value="1"/>
</dbReference>
<dbReference type="CDD" id="cd03858">
    <property type="entry name" value="M14_CP_N-E_like"/>
    <property type="match status" value="1"/>
</dbReference>
<feature type="domain" description="Peptidase M14" evidence="12">
    <location>
        <begin position="453"/>
        <end position="743"/>
    </location>
</feature>
<evidence type="ECO:0000313" key="14">
    <source>
        <dbReference type="RefSeq" id="XP_022093322.1"/>
    </source>
</evidence>
<dbReference type="OrthoDB" id="10249045at2759"/>
<keyword evidence="3" id="KW-0121">Carboxypeptidase</keyword>
<dbReference type="InterPro" id="IPR057247">
    <property type="entry name" value="CARBOXYPEPT_ZN_2"/>
</dbReference>
<dbReference type="RefSeq" id="XP_022093322.1">
    <property type="nucleotide sequence ID" value="XM_022237630.1"/>
</dbReference>
<feature type="domain" description="Peptidase M14" evidence="12">
    <location>
        <begin position="1227"/>
        <end position="1523"/>
    </location>
</feature>
<evidence type="ECO:0000259" key="12">
    <source>
        <dbReference type="PROSITE" id="PS52035"/>
    </source>
</evidence>
<feature type="active site" description="Proton donor/acceptor" evidence="9">
    <location>
        <position position="305"/>
    </location>
</feature>
<dbReference type="GO" id="GO:0008270">
    <property type="term" value="F:zinc ion binding"/>
    <property type="evidence" value="ECO:0007669"/>
    <property type="project" value="InterPro"/>
</dbReference>
<proteinExistence type="inferred from homology"/>
<dbReference type="GO" id="GO:0004181">
    <property type="term" value="F:metallocarboxypeptidase activity"/>
    <property type="evidence" value="ECO:0007669"/>
    <property type="project" value="InterPro"/>
</dbReference>
<dbReference type="SUPFAM" id="SSF49464">
    <property type="entry name" value="Carboxypeptidase regulatory domain-like"/>
    <property type="match status" value="4"/>
</dbReference>
<feature type="active site" description="Proton donor/acceptor" evidence="9">
    <location>
        <position position="713"/>
    </location>
</feature>
<dbReference type="FunFam" id="2.60.40.1120:FF:000004">
    <property type="entry name" value="Carboxypeptidase E"/>
    <property type="match status" value="1"/>
</dbReference>
<evidence type="ECO:0000256" key="4">
    <source>
        <dbReference type="ARBA" id="ARBA00022670"/>
    </source>
</evidence>
<dbReference type="PANTHER" id="PTHR11532">
    <property type="entry name" value="PROTEASE M14 CARBOXYPEPTIDASE"/>
    <property type="match status" value="1"/>
</dbReference>
<keyword evidence="11" id="KW-0472">Membrane</keyword>
<evidence type="ECO:0000256" key="3">
    <source>
        <dbReference type="ARBA" id="ARBA00022645"/>
    </source>
</evidence>
<dbReference type="Proteomes" id="UP000694845">
    <property type="component" value="Unplaced"/>
</dbReference>
<keyword evidence="11" id="KW-1133">Transmembrane helix</keyword>
<evidence type="ECO:0000256" key="9">
    <source>
        <dbReference type="PROSITE-ProRule" id="PRU01379"/>
    </source>
</evidence>
<dbReference type="FunFam" id="3.40.630.10:FF:000026">
    <property type="entry name" value="Carboxypeptidase D"/>
    <property type="match status" value="1"/>
</dbReference>
<dbReference type="GO" id="GO:0006518">
    <property type="term" value="P:peptide metabolic process"/>
    <property type="evidence" value="ECO:0007669"/>
    <property type="project" value="TreeGrafter"/>
</dbReference>
<dbReference type="SUPFAM" id="SSF53187">
    <property type="entry name" value="Zn-dependent exopeptidases"/>
    <property type="match status" value="4"/>
</dbReference>
<dbReference type="Pfam" id="PF13620">
    <property type="entry name" value="CarboxypepD_reg"/>
    <property type="match status" value="3"/>
</dbReference>
<evidence type="ECO:0000256" key="5">
    <source>
        <dbReference type="ARBA" id="ARBA00022723"/>
    </source>
</evidence>
<dbReference type="PANTHER" id="PTHR11532:SF73">
    <property type="entry name" value="CARBOXYPEPTIDASE D"/>
    <property type="match status" value="1"/>
</dbReference>
<dbReference type="OMA" id="CCKYPPG"/>
<feature type="transmembrane region" description="Helical" evidence="11">
    <location>
        <begin position="1614"/>
        <end position="1638"/>
    </location>
</feature>
<feature type="domain" description="Peptidase M14" evidence="12">
    <location>
        <begin position="856"/>
        <end position="1142"/>
    </location>
</feature>
<comment type="cofactor">
    <cofactor evidence="1">
        <name>Zn(2+)</name>
        <dbReference type="ChEBI" id="CHEBI:29105"/>
    </cofactor>
</comment>
<gene>
    <name evidence="14" type="primary">LOC110980715</name>
</gene>
<dbReference type="KEGG" id="aplc:110980715"/>
<keyword evidence="6" id="KW-0378">Hydrolase</keyword>
<dbReference type="Pfam" id="PF00246">
    <property type="entry name" value="Peptidase_M14"/>
    <property type="match status" value="5"/>
</dbReference>
<dbReference type="GeneID" id="110980715"/>
<dbReference type="InterPro" id="IPR057246">
    <property type="entry name" value="CARBOXYPEPT_ZN_1"/>
</dbReference>
<keyword evidence="8" id="KW-0325">Glycoprotein</keyword>
<evidence type="ECO:0000256" key="8">
    <source>
        <dbReference type="ARBA" id="ARBA00023180"/>
    </source>
</evidence>
<sequence>MDMALYSRRTLLVFYTILAILLLSLCIEGRISYRKYEEQQVDTSKYHNHAELTRLMHQYATDYPAITKLLNVGTSVEGRELWALQITDRPEEVERGEPWFKYVGNMHGNEAVGREILIFLIQYLCQNYEVDDRITNLIDSTNIFIMPSMNPDGFESATEGDCTSVTGGRENANRVDLNRNFPDQFRSRDPVLEPETLALINWIERSPFVLSANLHGGSVVASYPFDDSAKHHSNVYSAAPDDDVFKMLARAYANNHLTMARKRPQCYTGENFPGGITNGAHWYDVPGGMQDYNYLHSNCFEITIELSCCKYPKASQLTQEWDNNREALLAYMEMVHRGVKGFVYDALRNTGIPGARIAVEGIAHNVTTAQFGDFWRLLTPGTYVISAEADGYRPGDAQTVVVTDGDPKEIEIFLVPKGSPDMLDLKTKQTEDVEGEIKEEEAEEEIIEPTLFKHYHYEEMKTFLQAYANQYPHITSLYSVGTSVQGRTLYVLEITDNPGVHEPGEPEFKYVANIHGNEVVGRALVLNLIQFLCENYGRSAEITALVDNTRIHLMPAINPDGFEKAHEGDVQGTDGRNNAHNVDLNRNFPDQYGPSEGRPQPETLAMMQWIQSYPFVLSASLHGGSLVANYPWDDNKPGTAGYSKCPDDDVFIQITEAYSMAHTTMHLGHPCPKLYPHENFKEGITNGAAWYSVSGGMQDWNYLHSNCFEITLELGCVKYPWAKDLKSYWDANKVAMLALIEQVQKGVKGFVVTKQGKGIDNATISVAGIDHSLVTAVDGDYWRLLVPGTYEITAAADGFVPQTQTVIVPEDWAAMLNFTLGRSRGQPPKEKPVNTVLSDQDWAKTFDFGLPQNFAGYLSNLDLAAKLEELETKYRASGVLRLLPLGTTAAGQDVTGAILTAPSAQGDISDRPRVALIGGLRGDEPAGREILWRLIQHLAEGYEKGDTGVSEILNRTSIVVVPSIDLDGFNKSQQGDCQGEHFTGESFDHRIAPDGTLLSNRPELALVKNLLTATHYTLVLSIEAGGMWVRYPLDTTAANNKLTQGAVTEDDDLLSYLATTYALDHPTLHTEVLCHGRRCHAGIVRGSDWMSKPDTLQDYMYLNQGTYMITSHVSCCKFPPHTALKSLWRENLEPLMGFIRQAHQGIRGAVQDSEGLPLLNATVTLVGHVRNITLSGPSACFHRLLPPGDHVIIAQAPGLTPIMKHVTVEKNQMQKVIFKLQKPVRLAYHNYETMEKYLRHLATNYPDITNLKSIGRSAASHQLWTLEIGKHPGHHSPGKPEVKFVAGIHGNEPTGRELLLGLADHLLRNYGNDDVITKLVDRTHIHLLPNMNPDESENAWDTQGTCTGNVGPAKSDRIDLDKDFPSLAVNRSEADVRPETRNVIDWLHSRPFTLSVALYGGTSVVRYPYTSNRHPAYASRNLPNPTPDDDVFVHLAKTYANLHPTMHLGAPCPNDTITGFQDGIVNGAAWENYDGSMQDYNYDFIKCMEIAVATGCCRYPAQAELERMWDDHRQPLMEMIQQAHRGIRGFVRDIRGQPVVGAKIAVEGRNHHTVSSSAGDFHLLLLPGKYTLIVEADGSGTQTRECTVDRDEREAVLVDFEMERTKEILGLPPMVFILIAVVSLMLVIVTVLCLVYVCRPSKSSRRKQGFYRLDGEKMYQEEYEDRIALSRFNSTSQRPLLNNVEYHDFLDSASEDETMFTRNSSH</sequence>
<name>A0A8B7YL13_ACAPL</name>
<keyword evidence="5" id="KW-0479">Metal-binding</keyword>
<dbReference type="PROSITE" id="PS00133">
    <property type="entry name" value="CARBOXYPEPT_ZN_2"/>
    <property type="match status" value="2"/>
</dbReference>
<evidence type="ECO:0000256" key="6">
    <source>
        <dbReference type="ARBA" id="ARBA00022801"/>
    </source>
</evidence>
<dbReference type="SMART" id="SM00631">
    <property type="entry name" value="Zn_pept"/>
    <property type="match status" value="3"/>
</dbReference>
<keyword evidence="4" id="KW-0645">Protease</keyword>
<dbReference type="PROSITE" id="PS52035">
    <property type="entry name" value="PEPTIDASE_M14"/>
    <property type="match status" value="4"/>
</dbReference>
<dbReference type="Gene3D" id="3.40.630.10">
    <property type="entry name" value="Zn peptidases"/>
    <property type="match status" value="4"/>
</dbReference>
<evidence type="ECO:0000256" key="1">
    <source>
        <dbReference type="ARBA" id="ARBA00001947"/>
    </source>
</evidence>
<evidence type="ECO:0000256" key="7">
    <source>
        <dbReference type="ARBA" id="ARBA00022833"/>
    </source>
</evidence>
<dbReference type="CTD" id="1362"/>
<feature type="domain" description="Peptidase M14" evidence="12">
    <location>
        <begin position="45"/>
        <end position="335"/>
    </location>
</feature>
<comment type="similarity">
    <text evidence="2 9">Belongs to the peptidase M14 family.</text>
</comment>
<organism evidence="13 14">
    <name type="scientific">Acanthaster planci</name>
    <name type="common">Crown-of-thorns starfish</name>
    <dbReference type="NCBI Taxonomy" id="133434"/>
    <lineage>
        <taxon>Eukaryota</taxon>
        <taxon>Metazoa</taxon>
        <taxon>Echinodermata</taxon>
        <taxon>Eleutherozoa</taxon>
        <taxon>Asterozoa</taxon>
        <taxon>Asteroidea</taxon>
        <taxon>Valvatacea</taxon>
        <taxon>Valvatida</taxon>
        <taxon>Acanthasteridae</taxon>
        <taxon>Acanthaster</taxon>
    </lineage>
</organism>
<keyword evidence="13" id="KW-1185">Reference proteome</keyword>
<feature type="region of interest" description="Disordered" evidence="10">
    <location>
        <begin position="572"/>
        <end position="598"/>
    </location>
</feature>
<dbReference type="InterPro" id="IPR008969">
    <property type="entry name" value="CarboxyPept-like_regulatory"/>
</dbReference>
<dbReference type="CDD" id="cd11308">
    <property type="entry name" value="Peptidase_M14NE-CP-C_like"/>
    <property type="match status" value="4"/>
</dbReference>
<evidence type="ECO:0000313" key="13">
    <source>
        <dbReference type="Proteomes" id="UP000694845"/>
    </source>
</evidence>
<dbReference type="GO" id="GO:0016485">
    <property type="term" value="P:protein processing"/>
    <property type="evidence" value="ECO:0007669"/>
    <property type="project" value="TreeGrafter"/>
</dbReference>
<comment type="caution">
    <text evidence="9">Lacks conserved residue(s) required for the propagation of feature annotation.</text>
</comment>
<dbReference type="InterPro" id="IPR000834">
    <property type="entry name" value="Peptidase_M14"/>
</dbReference>
<dbReference type="GO" id="GO:0005615">
    <property type="term" value="C:extracellular space"/>
    <property type="evidence" value="ECO:0007669"/>
    <property type="project" value="TreeGrafter"/>
</dbReference>
<accession>A0A8B7YL13</accession>
<evidence type="ECO:0000256" key="2">
    <source>
        <dbReference type="ARBA" id="ARBA00005988"/>
    </source>
</evidence>
<dbReference type="InterPro" id="IPR050753">
    <property type="entry name" value="Peptidase_M14_domain"/>
</dbReference>
<dbReference type="PROSITE" id="PS00132">
    <property type="entry name" value="CARBOXYPEPT_ZN_1"/>
    <property type="match status" value="2"/>
</dbReference>
<keyword evidence="11" id="KW-0812">Transmembrane</keyword>
<evidence type="ECO:0000256" key="11">
    <source>
        <dbReference type="SAM" id="Phobius"/>
    </source>
</evidence>
<reference evidence="14" key="1">
    <citation type="submission" date="2025-08" db="UniProtKB">
        <authorList>
            <consortium name="RefSeq"/>
        </authorList>
    </citation>
    <scope>IDENTIFICATION</scope>
</reference>
<dbReference type="PRINTS" id="PR00765">
    <property type="entry name" value="CRBOXYPTASEA"/>
</dbReference>
<protein>
    <submittedName>
        <fullName evidence="14">Carboxypeptidase D-like isoform X1</fullName>
    </submittedName>
</protein>
<dbReference type="Gene3D" id="2.60.40.1120">
    <property type="entry name" value="Carboxypeptidase-like, regulatory domain"/>
    <property type="match status" value="4"/>
</dbReference>
<keyword evidence="7" id="KW-0862">Zinc</keyword>
<dbReference type="FunFam" id="3.40.630.10:FF:000020">
    <property type="entry name" value="Carboxypeptidase D"/>
    <property type="match status" value="2"/>
</dbReference>
<evidence type="ECO:0000256" key="10">
    <source>
        <dbReference type="SAM" id="MobiDB-lite"/>
    </source>
</evidence>